<dbReference type="Proteomes" id="UP000244441">
    <property type="component" value="Chromosome"/>
</dbReference>
<keyword evidence="1" id="KW-0472">Membrane</keyword>
<keyword evidence="3" id="KW-1185">Reference proteome</keyword>
<evidence type="ECO:0000313" key="3">
    <source>
        <dbReference type="Proteomes" id="UP000244441"/>
    </source>
</evidence>
<reference evidence="2 3" key="1">
    <citation type="submission" date="2018-01" db="EMBL/GenBank/DDBJ databases">
        <title>Genome sequence of a Cantenovulum-like bacteria.</title>
        <authorList>
            <person name="Tan W.R."/>
            <person name="Lau N.-S."/>
            <person name="Go F."/>
            <person name="Amirul A.-A.A."/>
        </authorList>
    </citation>
    <scope>NUCLEOTIDE SEQUENCE [LARGE SCALE GENOMIC DNA]</scope>
    <source>
        <strain evidence="2 3">CCB-QB4</strain>
    </source>
</reference>
<proteinExistence type="predicted"/>
<dbReference type="EMBL" id="CP026604">
    <property type="protein sequence ID" value="AWB67152.1"/>
    <property type="molecule type" value="Genomic_DNA"/>
</dbReference>
<keyword evidence="1" id="KW-0812">Transmembrane</keyword>
<dbReference type="Pfam" id="PF14316">
    <property type="entry name" value="DUF4381"/>
    <property type="match status" value="1"/>
</dbReference>
<feature type="transmembrane region" description="Helical" evidence="1">
    <location>
        <begin position="98"/>
        <end position="119"/>
    </location>
</feature>
<accession>A0A2S0VSJ7</accession>
<evidence type="ECO:0008006" key="4">
    <source>
        <dbReference type="Google" id="ProtNLM"/>
    </source>
</evidence>
<dbReference type="InterPro" id="IPR025489">
    <property type="entry name" value="DUF4381"/>
</dbReference>
<evidence type="ECO:0000256" key="1">
    <source>
        <dbReference type="SAM" id="Phobius"/>
    </source>
</evidence>
<name>A0A2S0VSJ7_9ALTE</name>
<organism evidence="2 3">
    <name type="scientific">Saccharobesus litoralis</name>
    <dbReference type="NCBI Taxonomy" id="2172099"/>
    <lineage>
        <taxon>Bacteria</taxon>
        <taxon>Pseudomonadati</taxon>
        <taxon>Pseudomonadota</taxon>
        <taxon>Gammaproteobacteria</taxon>
        <taxon>Alteromonadales</taxon>
        <taxon>Alteromonadaceae</taxon>
        <taxon>Saccharobesus</taxon>
    </lineage>
</organism>
<dbReference type="OrthoDB" id="283083at2"/>
<dbReference type="AlphaFoldDB" id="A0A2S0VSJ7"/>
<gene>
    <name evidence="2" type="ORF">C2869_12215</name>
</gene>
<dbReference type="KEGG" id="cate:C2869_12215"/>
<protein>
    <recommendedName>
        <fullName evidence="4">DUF4381 domain-containing protein</fullName>
    </recommendedName>
</protein>
<keyword evidence="1" id="KW-1133">Transmembrane helix</keyword>
<evidence type="ECO:0000313" key="2">
    <source>
        <dbReference type="EMBL" id="AWB67152.1"/>
    </source>
</evidence>
<sequence>MLANTLVANSAANTAQDSLPLHAFPEPLPENLQQAQDLANAQSAGASQAIPQALPQSIPQAMPQAMPQAGQMPNSVPDVMAAFKHSIEPTQISQFPAVGWWILGILGLVLVVVAIYFAVQAYKKATAVRQAKQAITKASSIAEINTLLKQACLSYFPRQHIAPLNGDVWLNFLLNQVKQQHRNELKPKLKLMIDQLYTPIAKDVSAAQLNQFKQAANFWLSQALPASNKQLQQLEPAPKLAQEPAHV</sequence>
<dbReference type="RefSeq" id="WP_108603201.1">
    <property type="nucleotide sequence ID" value="NZ_CP026604.1"/>
</dbReference>